<dbReference type="InterPro" id="IPR036388">
    <property type="entry name" value="WH-like_DNA-bd_sf"/>
</dbReference>
<organism evidence="7 8">
    <name type="scientific">Macrostomum lignano</name>
    <dbReference type="NCBI Taxonomy" id="282301"/>
    <lineage>
        <taxon>Eukaryota</taxon>
        <taxon>Metazoa</taxon>
        <taxon>Spiralia</taxon>
        <taxon>Lophotrochozoa</taxon>
        <taxon>Platyhelminthes</taxon>
        <taxon>Rhabditophora</taxon>
        <taxon>Macrostomorpha</taxon>
        <taxon>Macrostomida</taxon>
        <taxon>Macrostomidae</taxon>
        <taxon>Macrostomum</taxon>
    </lineage>
</organism>
<feature type="domain" description="HTH La-type RNA-binding" evidence="6">
    <location>
        <begin position="385"/>
        <end position="478"/>
    </location>
</feature>
<reference evidence="7 8" key="1">
    <citation type="submission" date="2017-06" db="EMBL/GenBank/DDBJ databases">
        <title>A platform for efficient transgenesis in Macrostomum lignano, a flatworm model organism for stem cell research.</title>
        <authorList>
            <person name="Berezikov E."/>
        </authorList>
    </citation>
    <scope>NUCLEOTIDE SEQUENCE [LARGE SCALE GENOMIC DNA]</scope>
    <source>
        <strain evidence="7">DV1</strain>
        <tissue evidence="7">Whole organism</tissue>
    </source>
</reference>
<feature type="region of interest" description="Disordered" evidence="5">
    <location>
        <begin position="1"/>
        <end position="156"/>
    </location>
</feature>
<dbReference type="GO" id="GO:0048255">
    <property type="term" value="P:mRNA stabilization"/>
    <property type="evidence" value="ECO:0007669"/>
    <property type="project" value="InterPro"/>
</dbReference>
<keyword evidence="2 4" id="KW-0694">RNA-binding</keyword>
<dbReference type="STRING" id="282301.A0A267EXQ4"/>
<dbReference type="GO" id="GO:0045727">
    <property type="term" value="P:positive regulation of translation"/>
    <property type="evidence" value="ECO:0007669"/>
    <property type="project" value="TreeGrafter"/>
</dbReference>
<feature type="region of interest" description="Disordered" evidence="5">
    <location>
        <begin position="498"/>
        <end position="520"/>
    </location>
</feature>
<evidence type="ECO:0000256" key="5">
    <source>
        <dbReference type="SAM" id="MobiDB-lite"/>
    </source>
</evidence>
<dbReference type="SUPFAM" id="SSF46785">
    <property type="entry name" value="Winged helix' DNA-binding domain"/>
    <property type="match status" value="1"/>
</dbReference>
<comment type="caution">
    <text evidence="7">The sequence shown here is derived from an EMBL/GenBank/DDBJ whole genome shotgun (WGS) entry which is preliminary data.</text>
</comment>
<feature type="region of interest" description="Disordered" evidence="5">
    <location>
        <begin position="591"/>
        <end position="703"/>
    </location>
</feature>
<sequence length="1194" mass="129414">MSVSQPSSSNEDASSALAQQSSAGPNAAAPVIDAPLPKENPWLKKIIASAEPGPSVLKKKMPAPAHAQQQQQQYHQQRQQRPVRQQQQTAAENKKRLAFADQQESAGFKAKTAASAAAAANEDWPTLNQSSASNNAVSGKAASLGEDRASKSNQENTAWQQLDQKLDHAGQEQQEAAPAGNGSSVIPPPRRQPGHPIRPARPFKRFARTGRAKQQQQQQHHQQLRQNQQGANNQRMARMHNFPNNRPAARNGAFRRLHGGGLGDSLKDIEISRCVASTKSDDSDDNPYYCLPYYDDQTLPAFTGNAVASNITENGSRQLGAAPGVYKPANVIADGALPEGLALMYASSGHMQDFMPIDELVDPVTGTRSVIVNGLFFFPENFDSDAMCDVMFTQIRKQIEFYFSDDNLNHDLFLRSIMDSEGYVSVQTLAGFNRVNYLSSGNIEDVAAAIDASHDLELSPDRTKVRRRDNPHLWPIDLDTYERDKVDAAVQESLEQQLLQQQRREESHDENQIDDADNRNYDEAGEILAPSAAEVNNNDAGVGAELPALNIDAPEFVPVWGGAAQVASRPEPQQEELPANDAAQHFSASLPQDIGRSTASDSRTAQTGSDADSQEWTQVVQRRRSRRRSGGGGVSGSSASAPQQAQQQQDELDFMFDCETEPSASLQPPPGSASGRGGGSAGGGGSSRSRAISTTEDEVSESDLNRLIIVAPYGGGGASGSGGSAAGTLQQRHAGGGSGATAKHPGGDRRSAADHVPRCNRMTHELARQIDDGLVNYEAEIWRVAGASGGSAAAAAEISPSSSVTSSAASIGGGHRKVQLVSEERLRAAQRSLSGSREHLQPPQQPPPPPPPPPPSSAYSAMGQAGRPSGRFFPVYAEKQVSQPPREGAPRKQKTRHSANPPQEQSIGYVFDVREHRARSRTSSTSSNYSEFSSVASSLPNNLPSCVPQCPPATGVHPSQVLLQEQGFNFVDYNHYHRRCLQDREKEGPGHSQEMNTLYRFWSFFLRDNFNWKMYHEFRRVALEDSAAGHRYGLECLFRFYSYGLEKRFRKDIFRDFNEETLKDFKSGQLYGLEKFWALFRYSTIDPDALEMSPVLREALTRYTSIEHFRSDKFIPPQGFFVRKRNRNSRCYSESEGAAAAVAAAAAAAVNNGPSSGGAKQRLSVGQSAPATRSASAAASGAATPVLGSSAPSD</sequence>
<dbReference type="SMART" id="SM00715">
    <property type="entry name" value="LA"/>
    <property type="match status" value="1"/>
</dbReference>
<name>A0A267EXQ4_9PLAT</name>
<feature type="compositionally biased region" description="Gly residues" evidence="5">
    <location>
        <begin position="674"/>
        <end position="686"/>
    </location>
</feature>
<feature type="compositionally biased region" description="Polar residues" evidence="5">
    <location>
        <begin position="126"/>
        <end position="137"/>
    </location>
</feature>
<dbReference type="Pfam" id="PF05383">
    <property type="entry name" value="La"/>
    <property type="match status" value="1"/>
</dbReference>
<dbReference type="AlphaFoldDB" id="A0A267EXQ4"/>
<evidence type="ECO:0000256" key="4">
    <source>
        <dbReference type="PROSITE-ProRule" id="PRU00332"/>
    </source>
</evidence>
<dbReference type="PRINTS" id="PR00302">
    <property type="entry name" value="LUPUSLA"/>
</dbReference>
<dbReference type="GO" id="GO:0006396">
    <property type="term" value="P:RNA processing"/>
    <property type="evidence" value="ECO:0007669"/>
    <property type="project" value="InterPro"/>
</dbReference>
<gene>
    <name evidence="7" type="ORF">BOX15_Mlig006298g1</name>
</gene>
<dbReference type="PROSITE" id="PS50961">
    <property type="entry name" value="HTH_LA"/>
    <property type="match status" value="1"/>
</dbReference>
<dbReference type="OrthoDB" id="340227at2759"/>
<feature type="compositionally biased region" description="Low complexity" evidence="5">
    <location>
        <begin position="13"/>
        <end position="23"/>
    </location>
</feature>
<feature type="compositionally biased region" description="Basic residues" evidence="5">
    <location>
        <begin position="201"/>
        <end position="211"/>
    </location>
</feature>
<dbReference type="GO" id="GO:0005829">
    <property type="term" value="C:cytosol"/>
    <property type="evidence" value="ECO:0007669"/>
    <property type="project" value="TreeGrafter"/>
</dbReference>
<dbReference type="InterPro" id="IPR045180">
    <property type="entry name" value="La_dom_prot"/>
</dbReference>
<dbReference type="GO" id="GO:1990904">
    <property type="term" value="C:ribonucleoprotein complex"/>
    <property type="evidence" value="ECO:0007669"/>
    <property type="project" value="InterPro"/>
</dbReference>
<dbReference type="EMBL" id="NIVC01001573">
    <property type="protein sequence ID" value="PAA66275.1"/>
    <property type="molecule type" value="Genomic_DNA"/>
</dbReference>
<dbReference type="InterPro" id="IPR006607">
    <property type="entry name" value="DM15"/>
</dbReference>
<dbReference type="PANTHER" id="PTHR22792:SF132">
    <property type="entry name" value="LA-RELATED PROTEIN 1"/>
    <property type="match status" value="1"/>
</dbReference>
<feature type="compositionally biased region" description="Low complexity" evidence="5">
    <location>
        <begin position="214"/>
        <end position="234"/>
    </location>
</feature>
<dbReference type="Pfam" id="PF21071">
    <property type="entry name" value="LARP1_HEAT"/>
    <property type="match status" value="1"/>
</dbReference>
<feature type="compositionally biased region" description="Low complexity" evidence="5">
    <location>
        <begin position="68"/>
        <end position="88"/>
    </location>
</feature>
<dbReference type="SMART" id="SM00684">
    <property type="entry name" value="DM15"/>
    <property type="match status" value="3"/>
</dbReference>
<dbReference type="GO" id="GO:0010494">
    <property type="term" value="C:cytoplasmic stress granule"/>
    <property type="evidence" value="ECO:0007669"/>
    <property type="project" value="TreeGrafter"/>
</dbReference>
<dbReference type="Proteomes" id="UP000215902">
    <property type="component" value="Unassembled WGS sequence"/>
</dbReference>
<feature type="compositionally biased region" description="Acidic residues" evidence="5">
    <location>
        <begin position="650"/>
        <end position="660"/>
    </location>
</feature>
<feature type="compositionally biased region" description="Low complexity" evidence="5">
    <location>
        <begin position="1168"/>
        <end position="1183"/>
    </location>
</feature>
<feature type="region of interest" description="Disordered" evidence="5">
    <location>
        <begin position="717"/>
        <end position="754"/>
    </location>
</feature>
<dbReference type="InterPro" id="IPR006630">
    <property type="entry name" value="La_HTH"/>
</dbReference>
<dbReference type="CDD" id="cd07323">
    <property type="entry name" value="LAM"/>
    <property type="match status" value="1"/>
</dbReference>
<protein>
    <recommendedName>
        <fullName evidence="6">HTH La-type RNA-binding domain-containing protein</fullName>
    </recommendedName>
</protein>
<feature type="region of interest" description="Disordered" evidence="5">
    <location>
        <begin position="168"/>
        <end position="262"/>
    </location>
</feature>
<accession>A0A267EXQ4</accession>
<dbReference type="InterPro" id="IPR002344">
    <property type="entry name" value="Lupus_La"/>
</dbReference>
<feature type="compositionally biased region" description="Basic and acidic residues" evidence="5">
    <location>
        <begin position="745"/>
        <end position="754"/>
    </location>
</feature>
<feature type="compositionally biased region" description="Pro residues" evidence="5">
    <location>
        <begin position="843"/>
        <end position="856"/>
    </location>
</feature>
<evidence type="ECO:0000259" key="6">
    <source>
        <dbReference type="PROSITE" id="PS50961"/>
    </source>
</evidence>
<dbReference type="GO" id="GO:0000339">
    <property type="term" value="F:RNA cap binding"/>
    <property type="evidence" value="ECO:0007669"/>
    <property type="project" value="InterPro"/>
</dbReference>
<evidence type="ECO:0000256" key="1">
    <source>
        <dbReference type="ARBA" id="ARBA00004123"/>
    </source>
</evidence>
<feature type="compositionally biased region" description="Polar residues" evidence="5">
    <location>
        <begin position="1"/>
        <end position="12"/>
    </location>
</feature>
<feature type="region of interest" description="Disordered" evidence="5">
    <location>
        <begin position="1151"/>
        <end position="1194"/>
    </location>
</feature>
<evidence type="ECO:0000256" key="3">
    <source>
        <dbReference type="ARBA" id="ARBA00023242"/>
    </source>
</evidence>
<keyword evidence="8" id="KW-1185">Reference proteome</keyword>
<dbReference type="InterPro" id="IPR036390">
    <property type="entry name" value="WH_DNA-bd_sf"/>
</dbReference>
<feature type="compositionally biased region" description="Low complexity" evidence="5">
    <location>
        <begin position="105"/>
        <end position="120"/>
    </location>
</feature>
<dbReference type="GO" id="GO:0005634">
    <property type="term" value="C:nucleus"/>
    <property type="evidence" value="ECO:0007669"/>
    <property type="project" value="UniProtKB-SubCell"/>
</dbReference>
<evidence type="ECO:0000256" key="2">
    <source>
        <dbReference type="ARBA" id="ARBA00022884"/>
    </source>
</evidence>
<feature type="compositionally biased region" description="Basic and acidic residues" evidence="5">
    <location>
        <begin position="502"/>
        <end position="520"/>
    </location>
</feature>
<evidence type="ECO:0000313" key="7">
    <source>
        <dbReference type="EMBL" id="PAA66275.1"/>
    </source>
</evidence>
<evidence type="ECO:0000313" key="8">
    <source>
        <dbReference type="Proteomes" id="UP000215902"/>
    </source>
</evidence>
<feature type="region of interest" description="Disordered" evidence="5">
    <location>
        <begin position="798"/>
        <end position="909"/>
    </location>
</feature>
<feature type="compositionally biased region" description="Polar residues" evidence="5">
    <location>
        <begin position="591"/>
        <end position="617"/>
    </location>
</feature>
<dbReference type="Gene3D" id="1.10.10.10">
    <property type="entry name" value="Winged helix-like DNA-binding domain superfamily/Winged helix DNA-binding domain"/>
    <property type="match status" value="1"/>
</dbReference>
<feature type="compositionally biased region" description="Low complexity" evidence="5">
    <location>
        <begin position="636"/>
        <end position="649"/>
    </location>
</feature>
<keyword evidence="3" id="KW-0539">Nucleus</keyword>
<feature type="compositionally biased region" description="Low complexity" evidence="5">
    <location>
        <begin position="171"/>
        <end position="180"/>
    </location>
</feature>
<feature type="compositionally biased region" description="Low complexity" evidence="5">
    <location>
        <begin position="798"/>
        <end position="810"/>
    </location>
</feature>
<comment type="subcellular location">
    <subcellularLocation>
        <location evidence="1">Nucleus</location>
    </subcellularLocation>
</comment>
<dbReference type="PANTHER" id="PTHR22792">
    <property type="entry name" value="LUPUS LA PROTEIN-RELATED"/>
    <property type="match status" value="1"/>
</dbReference>
<proteinExistence type="predicted"/>